<evidence type="ECO:0000313" key="2">
    <source>
        <dbReference type="Proteomes" id="UP001497680"/>
    </source>
</evidence>
<accession>A0ACC0DF39</accession>
<dbReference type="EMBL" id="MU394286">
    <property type="protein sequence ID" value="KAI6091471.1"/>
    <property type="molecule type" value="Genomic_DNA"/>
</dbReference>
<proteinExistence type="predicted"/>
<keyword evidence="2" id="KW-1185">Reference proteome</keyword>
<dbReference type="Proteomes" id="UP001497680">
    <property type="component" value="Unassembled WGS sequence"/>
</dbReference>
<evidence type="ECO:0000313" key="1">
    <source>
        <dbReference type="EMBL" id="KAI6091471.1"/>
    </source>
</evidence>
<reference evidence="1 2" key="1">
    <citation type="journal article" date="2022" name="New Phytol.">
        <title>Ecological generalism drives hyperdiversity of secondary metabolite gene clusters in xylarialean endophytes.</title>
        <authorList>
            <person name="Franco M.E.E."/>
            <person name="Wisecaver J.H."/>
            <person name="Arnold A.E."/>
            <person name="Ju Y.M."/>
            <person name="Slot J.C."/>
            <person name="Ahrendt S."/>
            <person name="Moore L.P."/>
            <person name="Eastman K.E."/>
            <person name="Scott K."/>
            <person name="Konkel Z."/>
            <person name="Mondo S.J."/>
            <person name="Kuo A."/>
            <person name="Hayes R.D."/>
            <person name="Haridas S."/>
            <person name="Andreopoulos B."/>
            <person name="Riley R."/>
            <person name="LaButti K."/>
            <person name="Pangilinan J."/>
            <person name="Lipzen A."/>
            <person name="Amirebrahimi M."/>
            <person name="Yan J."/>
            <person name="Adam C."/>
            <person name="Keymanesh K."/>
            <person name="Ng V."/>
            <person name="Louie K."/>
            <person name="Northen T."/>
            <person name="Drula E."/>
            <person name="Henrissat B."/>
            <person name="Hsieh H.M."/>
            <person name="Youens-Clark K."/>
            <person name="Lutzoni F."/>
            <person name="Miadlikowska J."/>
            <person name="Eastwood D.C."/>
            <person name="Hamelin R.C."/>
            <person name="Grigoriev I.V."/>
            <person name="U'Ren J.M."/>
        </authorList>
    </citation>
    <scope>NUCLEOTIDE SEQUENCE [LARGE SCALE GENOMIC DNA]</scope>
    <source>
        <strain evidence="1 2">ER1909</strain>
    </source>
</reference>
<gene>
    <name evidence="1" type="ORF">F4821DRAFT_186139</name>
</gene>
<sequence length="242" mass="27348">MGKSSQPENRPFAGKIEQIKQQHADFWSYETAAADVKAYHDKNTTHIYPNRPKWIKAATPFTEWKGNVFAESENALLVGNHASFDIGQYPGAPQKAGMSSVHILGIPKAGIYNGVTLDSSNVSIIDEMIGLFKQNWPKPEFQEAVLLHQEARIETQNKAEPDSEAYEEAINHQMELELAIDSLKVDDFTFGFHLYPDHSVGHLHMHIIATPAEYRQYSTDAHDEKTRDAIEVRDFIRSLSQV</sequence>
<protein>
    <submittedName>
        <fullName evidence="1">Uncharacterized protein</fullName>
    </submittedName>
</protein>
<name>A0ACC0DF39_9PEZI</name>
<organism evidence="1 2">
    <name type="scientific">Hypoxylon rubiginosum</name>
    <dbReference type="NCBI Taxonomy" id="110542"/>
    <lineage>
        <taxon>Eukaryota</taxon>
        <taxon>Fungi</taxon>
        <taxon>Dikarya</taxon>
        <taxon>Ascomycota</taxon>
        <taxon>Pezizomycotina</taxon>
        <taxon>Sordariomycetes</taxon>
        <taxon>Xylariomycetidae</taxon>
        <taxon>Xylariales</taxon>
        <taxon>Hypoxylaceae</taxon>
        <taxon>Hypoxylon</taxon>
    </lineage>
</organism>
<comment type="caution">
    <text evidence="1">The sequence shown here is derived from an EMBL/GenBank/DDBJ whole genome shotgun (WGS) entry which is preliminary data.</text>
</comment>